<gene>
    <name evidence="14" type="ORF">UG56_024910</name>
</gene>
<dbReference type="GO" id="GO:0005524">
    <property type="term" value="F:ATP binding"/>
    <property type="evidence" value="ECO:0007669"/>
    <property type="project" value="UniProtKB-KW"/>
</dbReference>
<dbReference type="Proteomes" id="UP000033772">
    <property type="component" value="Unassembled WGS sequence"/>
</dbReference>
<reference evidence="14" key="1">
    <citation type="submission" date="2016-10" db="EMBL/GenBank/DDBJ databases">
        <title>Draft Genome Sequence of Nocardioides luteus Strain BAFB, an Alkane-Degrading Bacterium Isolated from JP-7 Polluted Soil.</title>
        <authorList>
            <person name="Brown L."/>
            <person name="Ruiz O.N."/>
            <person name="Gunasekera T."/>
        </authorList>
    </citation>
    <scope>NUCLEOTIDE SEQUENCE [LARGE SCALE GENOMIC DNA]</scope>
    <source>
        <strain evidence="14">BAFB</strain>
    </source>
</reference>
<keyword evidence="8" id="KW-0902">Two-component regulatory system</keyword>
<keyword evidence="4" id="KW-0808">Transferase</keyword>
<dbReference type="EMBL" id="JZDQ02000048">
    <property type="protein sequence ID" value="OIJ24032.1"/>
    <property type="molecule type" value="Genomic_DNA"/>
</dbReference>
<dbReference type="EC" id="2.7.13.3" evidence="2"/>
<evidence type="ECO:0000256" key="7">
    <source>
        <dbReference type="ARBA" id="ARBA00022840"/>
    </source>
</evidence>
<evidence type="ECO:0000259" key="12">
    <source>
        <dbReference type="Pfam" id="PF02518"/>
    </source>
</evidence>
<keyword evidence="3" id="KW-0597">Phosphoprotein</keyword>
<evidence type="ECO:0000256" key="10">
    <source>
        <dbReference type="SAM" id="MobiDB-lite"/>
    </source>
</evidence>
<evidence type="ECO:0000256" key="8">
    <source>
        <dbReference type="ARBA" id="ARBA00023012"/>
    </source>
</evidence>
<feature type="domain" description="Signal transduction histidine kinase subgroup 3 dimerisation and phosphoacceptor" evidence="13">
    <location>
        <begin position="199"/>
        <end position="263"/>
    </location>
</feature>
<keyword evidence="15" id="KW-1185">Reference proteome</keyword>
<dbReference type="CDD" id="cd16917">
    <property type="entry name" value="HATPase_UhpB-NarQ-NarX-like"/>
    <property type="match status" value="1"/>
</dbReference>
<dbReference type="AlphaFoldDB" id="A0A1J4N0J6"/>
<evidence type="ECO:0000256" key="3">
    <source>
        <dbReference type="ARBA" id="ARBA00022553"/>
    </source>
</evidence>
<feature type="domain" description="Histidine kinase/HSP90-like ATPase" evidence="12">
    <location>
        <begin position="319"/>
        <end position="410"/>
    </location>
</feature>
<dbReference type="GO" id="GO:0016020">
    <property type="term" value="C:membrane"/>
    <property type="evidence" value="ECO:0007669"/>
    <property type="project" value="InterPro"/>
</dbReference>
<feature type="transmembrane region" description="Helical" evidence="11">
    <location>
        <begin position="113"/>
        <end position="132"/>
    </location>
</feature>
<keyword evidence="11" id="KW-0812">Transmembrane</keyword>
<keyword evidence="9" id="KW-0175">Coiled coil</keyword>
<dbReference type="SUPFAM" id="SSF55874">
    <property type="entry name" value="ATPase domain of HSP90 chaperone/DNA topoisomerase II/histidine kinase"/>
    <property type="match status" value="1"/>
</dbReference>
<evidence type="ECO:0000256" key="6">
    <source>
        <dbReference type="ARBA" id="ARBA00022777"/>
    </source>
</evidence>
<dbReference type="InterPro" id="IPR003594">
    <property type="entry name" value="HATPase_dom"/>
</dbReference>
<evidence type="ECO:0000256" key="2">
    <source>
        <dbReference type="ARBA" id="ARBA00012438"/>
    </source>
</evidence>
<dbReference type="InterPro" id="IPR050482">
    <property type="entry name" value="Sensor_HK_TwoCompSys"/>
</dbReference>
<feature type="transmembrane region" description="Helical" evidence="11">
    <location>
        <begin position="9"/>
        <end position="27"/>
    </location>
</feature>
<proteinExistence type="predicted"/>
<evidence type="ECO:0000313" key="14">
    <source>
        <dbReference type="EMBL" id="OIJ24032.1"/>
    </source>
</evidence>
<evidence type="ECO:0000256" key="1">
    <source>
        <dbReference type="ARBA" id="ARBA00000085"/>
    </source>
</evidence>
<evidence type="ECO:0000259" key="13">
    <source>
        <dbReference type="Pfam" id="PF07730"/>
    </source>
</evidence>
<dbReference type="InterPro" id="IPR011712">
    <property type="entry name" value="Sig_transdc_His_kin_sub3_dim/P"/>
</dbReference>
<keyword evidence="7" id="KW-0067">ATP-binding</keyword>
<dbReference type="Gene3D" id="3.30.565.10">
    <property type="entry name" value="Histidine kinase-like ATPase, C-terminal domain"/>
    <property type="match status" value="1"/>
</dbReference>
<dbReference type="STRING" id="1844.UG56_024910"/>
<comment type="catalytic activity">
    <reaction evidence="1">
        <text>ATP + protein L-histidine = ADP + protein N-phospho-L-histidine.</text>
        <dbReference type="EC" id="2.7.13.3"/>
    </reaction>
</comment>
<accession>A0A1J4N0J6</accession>
<feature type="compositionally biased region" description="Basic and acidic residues" evidence="10">
    <location>
        <begin position="356"/>
        <end position="369"/>
    </location>
</feature>
<dbReference type="Pfam" id="PF07730">
    <property type="entry name" value="HisKA_3"/>
    <property type="match status" value="1"/>
</dbReference>
<evidence type="ECO:0000313" key="15">
    <source>
        <dbReference type="Proteomes" id="UP000033772"/>
    </source>
</evidence>
<keyword evidence="6" id="KW-0418">Kinase</keyword>
<evidence type="ECO:0000256" key="4">
    <source>
        <dbReference type="ARBA" id="ARBA00022679"/>
    </source>
</evidence>
<feature type="coiled-coil region" evidence="9">
    <location>
        <begin position="159"/>
        <end position="193"/>
    </location>
</feature>
<organism evidence="14 15">
    <name type="scientific">Nocardioides luteus</name>
    <dbReference type="NCBI Taxonomy" id="1844"/>
    <lineage>
        <taxon>Bacteria</taxon>
        <taxon>Bacillati</taxon>
        <taxon>Actinomycetota</taxon>
        <taxon>Actinomycetes</taxon>
        <taxon>Propionibacteriales</taxon>
        <taxon>Nocardioidaceae</taxon>
        <taxon>Nocardioides</taxon>
    </lineage>
</organism>
<dbReference type="GO" id="GO:0000155">
    <property type="term" value="F:phosphorelay sensor kinase activity"/>
    <property type="evidence" value="ECO:0007669"/>
    <property type="project" value="InterPro"/>
</dbReference>
<evidence type="ECO:0000256" key="5">
    <source>
        <dbReference type="ARBA" id="ARBA00022741"/>
    </source>
</evidence>
<feature type="transmembrane region" description="Helical" evidence="11">
    <location>
        <begin position="139"/>
        <end position="156"/>
    </location>
</feature>
<keyword evidence="11" id="KW-1133">Transmembrane helix</keyword>
<dbReference type="InterPro" id="IPR036890">
    <property type="entry name" value="HATPase_C_sf"/>
</dbReference>
<feature type="transmembrane region" description="Helical" evidence="11">
    <location>
        <begin position="70"/>
        <end position="93"/>
    </location>
</feature>
<dbReference type="PANTHER" id="PTHR24421:SF10">
    <property type="entry name" value="NITRATE_NITRITE SENSOR PROTEIN NARQ"/>
    <property type="match status" value="1"/>
</dbReference>
<comment type="caution">
    <text evidence="14">The sequence shown here is derived from an EMBL/GenBank/DDBJ whole genome shotgun (WGS) entry which is preliminary data.</text>
</comment>
<evidence type="ECO:0000256" key="9">
    <source>
        <dbReference type="SAM" id="Coils"/>
    </source>
</evidence>
<dbReference type="PANTHER" id="PTHR24421">
    <property type="entry name" value="NITRATE/NITRITE SENSOR PROTEIN NARX-RELATED"/>
    <property type="match status" value="1"/>
</dbReference>
<dbReference type="Gene3D" id="1.20.5.1930">
    <property type="match status" value="1"/>
</dbReference>
<feature type="region of interest" description="Disordered" evidence="10">
    <location>
        <begin position="353"/>
        <end position="376"/>
    </location>
</feature>
<sequence length="414" mass="42841">MRAADRRPAWLDAAVVLTAGLALYALGQTGSVRGLHPFGLGSDTAPAWWHLLPLALSAAALVLKRRQPLAVLAVVALCLGGDLLIGGSVAMVIVLWDALFAGYLHGSPGARRITTIAVVVVIVAAVVGSAAATSEPRTPAVLALTLVALVVTPMWWGSNVRQGSELADAAEDRARLERERSAALLRLADAERHDAVRAERSAVARDLHDVVASHLSAIALTSGAALAGEHDPERDRAALRLVRAESLASLDDMRAMIRVLRSDGEPGGASEDLTAASRAANLGPVLEQARLAGLPLRVEDPGGLLDGADLALPVAVDHAVYRIVRESLTNVLKHGGGTTRLRLVPGDALEVEVSDEGDHGSEGGAKEPAPEAGTGTGLISMRERAEALGGTFAAGPDGTGWRVRAHLPLPGATS</sequence>
<keyword evidence="5" id="KW-0547">Nucleotide-binding</keyword>
<dbReference type="GO" id="GO:0046983">
    <property type="term" value="F:protein dimerization activity"/>
    <property type="evidence" value="ECO:0007669"/>
    <property type="project" value="InterPro"/>
</dbReference>
<feature type="transmembrane region" description="Helical" evidence="11">
    <location>
        <begin position="47"/>
        <end position="63"/>
    </location>
</feature>
<name>A0A1J4N0J6_9ACTN</name>
<evidence type="ECO:0000256" key="11">
    <source>
        <dbReference type="SAM" id="Phobius"/>
    </source>
</evidence>
<keyword evidence="11" id="KW-0472">Membrane</keyword>
<protein>
    <recommendedName>
        <fullName evidence="2">histidine kinase</fullName>
        <ecNumber evidence="2">2.7.13.3</ecNumber>
    </recommendedName>
</protein>
<dbReference type="Pfam" id="PF02518">
    <property type="entry name" value="HATPase_c"/>
    <property type="match status" value="1"/>
</dbReference>